<dbReference type="PATRIC" id="fig|1543721.4.peg.1741"/>
<dbReference type="Pfam" id="PF13247">
    <property type="entry name" value="Fer4_11"/>
    <property type="match status" value="1"/>
</dbReference>
<organism evidence="13 14">
    <name type="scientific">Sedimenticola thiotaurini</name>
    <dbReference type="NCBI Taxonomy" id="1543721"/>
    <lineage>
        <taxon>Bacteria</taxon>
        <taxon>Pseudomonadati</taxon>
        <taxon>Pseudomonadota</taxon>
        <taxon>Gammaproteobacteria</taxon>
        <taxon>Chromatiales</taxon>
        <taxon>Sedimenticolaceae</taxon>
        <taxon>Sedimenticola</taxon>
    </lineage>
</organism>
<evidence type="ECO:0000256" key="6">
    <source>
        <dbReference type="ARBA" id="ARBA00022723"/>
    </source>
</evidence>
<evidence type="ECO:0000256" key="3">
    <source>
        <dbReference type="ARBA" id="ARBA00004196"/>
    </source>
</evidence>
<dbReference type="InterPro" id="IPR017839">
    <property type="entry name" value="DMSO_Rdtase_II_Fe-S_su"/>
</dbReference>
<evidence type="ECO:0000256" key="8">
    <source>
        <dbReference type="ARBA" id="ARBA00022982"/>
    </source>
</evidence>
<feature type="domain" description="4Fe-4S ferredoxin-type" evidence="12">
    <location>
        <begin position="130"/>
        <end position="161"/>
    </location>
</feature>
<feature type="domain" description="4Fe-4S ferredoxin-type" evidence="12">
    <location>
        <begin position="163"/>
        <end position="192"/>
    </location>
</feature>
<comment type="cofactor">
    <cofactor evidence="2">
        <name>[4Fe-4S] cluster</name>
        <dbReference type="ChEBI" id="CHEBI:49883"/>
    </cofactor>
</comment>
<dbReference type="GO" id="GO:0009055">
    <property type="term" value="F:electron transfer activity"/>
    <property type="evidence" value="ECO:0007669"/>
    <property type="project" value="TreeGrafter"/>
</dbReference>
<reference evidence="13 14" key="1">
    <citation type="journal article" date="2015" name="Genome Announc.">
        <title>Complete Genome Sequence of Sedimenticola thiotaurini Strain SIP-G1, a Polyphosphate- and Polyhydroxyalkanoate-Accumulating Sulfur-Oxidizing Gammaproteobacterium Isolated from Salt Marsh Sediments.</title>
        <authorList>
            <person name="Flood B.E."/>
            <person name="Jones D.S."/>
            <person name="Bailey J.V."/>
        </authorList>
    </citation>
    <scope>NUCLEOTIDE SEQUENCE [LARGE SCALE GENOMIC DNA]</scope>
    <source>
        <strain evidence="13 14">SIP-G1</strain>
    </source>
</reference>
<evidence type="ECO:0000256" key="4">
    <source>
        <dbReference type="ARBA" id="ARBA00022448"/>
    </source>
</evidence>
<evidence type="ECO:0000256" key="11">
    <source>
        <dbReference type="ARBA" id="ARBA00023291"/>
    </source>
</evidence>
<keyword evidence="14" id="KW-1185">Reference proteome</keyword>
<dbReference type="GO" id="GO:0046872">
    <property type="term" value="F:metal ion binding"/>
    <property type="evidence" value="ECO:0007669"/>
    <property type="project" value="UniProtKB-KW"/>
</dbReference>
<gene>
    <name evidence="13" type="ORF">AAY24_08415</name>
</gene>
<dbReference type="NCBIfam" id="TIGR03478">
    <property type="entry name" value="DMSO_red_II_bet"/>
    <property type="match status" value="1"/>
</dbReference>
<feature type="domain" description="4Fe-4S ferredoxin-type" evidence="12">
    <location>
        <begin position="13"/>
        <end position="41"/>
    </location>
</feature>
<dbReference type="GO" id="GO:0009061">
    <property type="term" value="P:anaerobic respiration"/>
    <property type="evidence" value="ECO:0007669"/>
    <property type="project" value="InterPro"/>
</dbReference>
<keyword evidence="7" id="KW-0677">Repeat</keyword>
<name>A0A0F7JUV8_9GAMM</name>
<keyword evidence="4" id="KW-0813">Transport</keyword>
<dbReference type="EMBL" id="CP011412">
    <property type="protein sequence ID" value="AKH20371.1"/>
    <property type="molecule type" value="Genomic_DNA"/>
</dbReference>
<dbReference type="OrthoDB" id="9779457at2"/>
<dbReference type="GO" id="GO:0030313">
    <property type="term" value="C:cell envelope"/>
    <property type="evidence" value="ECO:0007669"/>
    <property type="project" value="UniProtKB-SubCell"/>
</dbReference>
<dbReference type="GO" id="GO:0016020">
    <property type="term" value="C:membrane"/>
    <property type="evidence" value="ECO:0007669"/>
    <property type="project" value="TreeGrafter"/>
</dbReference>
<dbReference type="PROSITE" id="PS51379">
    <property type="entry name" value="4FE4S_FER_2"/>
    <property type="match status" value="3"/>
</dbReference>
<proteinExistence type="predicted"/>
<keyword evidence="9" id="KW-0408">Iron</keyword>
<evidence type="ECO:0000259" key="12">
    <source>
        <dbReference type="PROSITE" id="PS51379"/>
    </source>
</evidence>
<keyword evidence="6" id="KW-0479">Metal-binding</keyword>
<evidence type="ECO:0000313" key="13">
    <source>
        <dbReference type="EMBL" id="AKH20371.1"/>
    </source>
</evidence>
<dbReference type="KEGG" id="seds:AAY24_08415"/>
<dbReference type="Gene3D" id="3.30.70.20">
    <property type="match status" value="3"/>
</dbReference>
<dbReference type="GO" id="GO:0051538">
    <property type="term" value="F:3 iron, 4 sulfur cluster binding"/>
    <property type="evidence" value="ECO:0007669"/>
    <property type="project" value="UniProtKB-KW"/>
</dbReference>
<dbReference type="SUPFAM" id="SSF54862">
    <property type="entry name" value="4Fe-4S ferredoxins"/>
    <property type="match status" value="1"/>
</dbReference>
<evidence type="ECO:0000256" key="1">
    <source>
        <dbReference type="ARBA" id="ARBA00001927"/>
    </source>
</evidence>
<evidence type="ECO:0000256" key="7">
    <source>
        <dbReference type="ARBA" id="ARBA00022737"/>
    </source>
</evidence>
<evidence type="ECO:0000256" key="2">
    <source>
        <dbReference type="ARBA" id="ARBA00001966"/>
    </source>
</evidence>
<evidence type="ECO:0000256" key="5">
    <source>
        <dbReference type="ARBA" id="ARBA00022485"/>
    </source>
</evidence>
<dbReference type="GO" id="GO:0051539">
    <property type="term" value="F:4 iron, 4 sulfur cluster binding"/>
    <property type="evidence" value="ECO:0007669"/>
    <property type="project" value="UniProtKB-KW"/>
</dbReference>
<protein>
    <submittedName>
        <fullName evidence="13">Chemotaxis protein CheY</fullName>
    </submittedName>
</protein>
<dbReference type="RefSeq" id="WP_046859306.1">
    <property type="nucleotide sequence ID" value="NZ_CP011412.1"/>
</dbReference>
<evidence type="ECO:0000313" key="14">
    <source>
        <dbReference type="Proteomes" id="UP000034410"/>
    </source>
</evidence>
<evidence type="ECO:0000256" key="10">
    <source>
        <dbReference type="ARBA" id="ARBA00023014"/>
    </source>
</evidence>
<dbReference type="InterPro" id="IPR017896">
    <property type="entry name" value="4Fe4S_Fe-S-bd"/>
</dbReference>
<keyword evidence="10" id="KW-0411">Iron-sulfur</keyword>
<dbReference type="Proteomes" id="UP000034410">
    <property type="component" value="Chromosome"/>
</dbReference>
<dbReference type="CDD" id="cd10555">
    <property type="entry name" value="EBDH_beta"/>
    <property type="match status" value="1"/>
</dbReference>
<keyword evidence="11" id="KW-0003">3Fe-4S</keyword>
<dbReference type="AlphaFoldDB" id="A0A0F7JUV8"/>
<dbReference type="PANTHER" id="PTHR43518:SF1">
    <property type="entry name" value="RESPIRATORY NITRATE REDUCTASE 1 BETA CHAIN"/>
    <property type="match status" value="1"/>
</dbReference>
<comment type="cofactor">
    <cofactor evidence="1">
        <name>[3Fe-4S] cluster</name>
        <dbReference type="ChEBI" id="CHEBI:21137"/>
    </cofactor>
</comment>
<comment type="subcellular location">
    <subcellularLocation>
        <location evidence="3">Cell envelope</location>
    </subcellularLocation>
</comment>
<dbReference type="PANTHER" id="PTHR43518">
    <property type="entry name" value="NITRATE REDUCTASE BETA SUBUNIT"/>
    <property type="match status" value="1"/>
</dbReference>
<evidence type="ECO:0000256" key="9">
    <source>
        <dbReference type="ARBA" id="ARBA00023004"/>
    </source>
</evidence>
<accession>A0A0F7JUV8</accession>
<dbReference type="GO" id="GO:0042597">
    <property type="term" value="C:periplasmic space"/>
    <property type="evidence" value="ECO:0007669"/>
    <property type="project" value="InterPro"/>
</dbReference>
<sequence>MSNKMLVKPNRQLTYVVDLNKCIGCQTCTVACKKLWTTSPGQEFMYWRNVETTPGLGYPRNWEKKGGGYKNGVLQKDGHKPTLDEYGVPFEYDYAARLFEGKKGRVKPSPEPRWAPNWDEEQGTGEYPNNMFQYLPRMCNHCENPACLESCPNDAIYKRAEDGLNIVNLDKCKGRQECIKACPYGKVYFNTTDQKANKCIGCFPRIEKGVAPACVAQCVGRAMHVGFIDDTESSVYKLAKLWKVAMPMHPEFGTKPNVLYIPPFVGPLKEDENGNMLATQKMPLEVLQGLFGPDVVGVLDILRAEREKKMAGQGSALMDTMIGEMSDSMMISPLT</sequence>
<keyword evidence="5" id="KW-0004">4Fe-4S</keyword>
<keyword evidence="8" id="KW-0249">Electron transport</keyword>